<name>A0A2T6ANG7_9RHOB</name>
<dbReference type="PANTHER" id="PTHR42938:SF9">
    <property type="entry name" value="FORMATE DEHYDROGENASE 1"/>
    <property type="match status" value="1"/>
</dbReference>
<dbReference type="Pfam" id="PF02826">
    <property type="entry name" value="2-Hacid_dh_C"/>
    <property type="match status" value="1"/>
</dbReference>
<sequence>MKCLIVQPVHEEGLALLRRNGIEPVFCETPDAEGIARAVPGCDAAITRDAGFPRIAFEAADRLRAVVVHGTGHNAVDKEAAIERGVLVANTPGANAQSVAELTLGLALALARGVPAADRWERKGRRGFRESISFSELSGKTLLVVGWGNIGGRFGQMASAAFGMRVLVHSPSARDTGGFEKVGSLEDGLAQADLVTLHAPVRPETLHMIDAASLAAMKPGAHLVNVARAELVDEMALAEALRSGHLGGAALDVYSHGAAQGPLAAFSNVIFTPHLGGTTEEALRRVAVGAAGHVVTALNGGVPETVVTPVEGAMRKAKA</sequence>
<dbReference type="Gene3D" id="3.40.50.720">
    <property type="entry name" value="NAD(P)-binding Rossmann-like Domain"/>
    <property type="match status" value="2"/>
</dbReference>
<evidence type="ECO:0000313" key="4">
    <source>
        <dbReference type="EMBL" id="PTX45371.1"/>
    </source>
</evidence>
<comment type="similarity">
    <text evidence="1">Belongs to the D-isomer specific 2-hydroxyacid dehydrogenase family.</text>
</comment>
<comment type="caution">
    <text evidence="4">The sequence shown here is derived from an EMBL/GenBank/DDBJ whole genome shotgun (WGS) entry which is preliminary data.</text>
</comment>
<dbReference type="AlphaFoldDB" id="A0A2T6ANG7"/>
<dbReference type="Proteomes" id="UP000244069">
    <property type="component" value="Unassembled WGS sequence"/>
</dbReference>
<dbReference type="InterPro" id="IPR036291">
    <property type="entry name" value="NAD(P)-bd_dom_sf"/>
</dbReference>
<feature type="domain" description="D-isomer specific 2-hydroxyacid dehydrogenase NAD-binding" evidence="3">
    <location>
        <begin position="104"/>
        <end position="276"/>
    </location>
</feature>
<keyword evidence="5" id="KW-1185">Reference proteome</keyword>
<evidence type="ECO:0000259" key="3">
    <source>
        <dbReference type="Pfam" id="PF02826"/>
    </source>
</evidence>
<organism evidence="4 5">
    <name type="scientific">Allosediminivita pacifica</name>
    <dbReference type="NCBI Taxonomy" id="1267769"/>
    <lineage>
        <taxon>Bacteria</taxon>
        <taxon>Pseudomonadati</taxon>
        <taxon>Pseudomonadota</taxon>
        <taxon>Alphaproteobacteria</taxon>
        <taxon>Rhodobacterales</taxon>
        <taxon>Paracoccaceae</taxon>
        <taxon>Allosediminivita</taxon>
    </lineage>
</organism>
<evidence type="ECO:0000259" key="2">
    <source>
        <dbReference type="Pfam" id="PF00389"/>
    </source>
</evidence>
<dbReference type="GO" id="GO:0016616">
    <property type="term" value="F:oxidoreductase activity, acting on the CH-OH group of donors, NAD or NADP as acceptor"/>
    <property type="evidence" value="ECO:0007669"/>
    <property type="project" value="InterPro"/>
</dbReference>
<dbReference type="Pfam" id="PF00389">
    <property type="entry name" value="2-Hacid_dh"/>
    <property type="match status" value="1"/>
</dbReference>
<dbReference type="InterPro" id="IPR006139">
    <property type="entry name" value="D-isomer_2_OHA_DH_cat_dom"/>
</dbReference>
<dbReference type="SUPFAM" id="SSF51735">
    <property type="entry name" value="NAD(P)-binding Rossmann-fold domains"/>
    <property type="match status" value="1"/>
</dbReference>
<evidence type="ECO:0000256" key="1">
    <source>
        <dbReference type="RuleBase" id="RU003719"/>
    </source>
</evidence>
<protein>
    <submittedName>
        <fullName evidence="4">D-3-phosphoglycerate dehydrogenase</fullName>
    </submittedName>
</protein>
<accession>A0A2T6ANG7</accession>
<reference evidence="4 5" key="1">
    <citation type="submission" date="2018-04" db="EMBL/GenBank/DDBJ databases">
        <title>Genomic Encyclopedia of Archaeal and Bacterial Type Strains, Phase II (KMG-II): from individual species to whole genera.</title>
        <authorList>
            <person name="Goeker M."/>
        </authorList>
    </citation>
    <scope>NUCLEOTIDE SEQUENCE [LARGE SCALE GENOMIC DNA]</scope>
    <source>
        <strain evidence="4 5">DSM 29329</strain>
    </source>
</reference>
<feature type="domain" description="D-isomer specific 2-hydroxyacid dehydrogenase catalytic" evidence="2">
    <location>
        <begin position="4"/>
        <end position="307"/>
    </location>
</feature>
<dbReference type="PANTHER" id="PTHR42938">
    <property type="entry name" value="FORMATE DEHYDROGENASE 1"/>
    <property type="match status" value="1"/>
</dbReference>
<dbReference type="SUPFAM" id="SSF52283">
    <property type="entry name" value="Formate/glycerate dehydrogenase catalytic domain-like"/>
    <property type="match status" value="1"/>
</dbReference>
<dbReference type="InterPro" id="IPR006140">
    <property type="entry name" value="D-isomer_DH_NAD-bd"/>
</dbReference>
<gene>
    <name evidence="4" type="ORF">C8N44_12226</name>
</gene>
<evidence type="ECO:0000313" key="5">
    <source>
        <dbReference type="Proteomes" id="UP000244069"/>
    </source>
</evidence>
<keyword evidence="1" id="KW-0560">Oxidoreductase</keyword>
<dbReference type="EMBL" id="QBKN01000022">
    <property type="protein sequence ID" value="PTX45371.1"/>
    <property type="molecule type" value="Genomic_DNA"/>
</dbReference>
<proteinExistence type="inferred from homology"/>
<dbReference type="GO" id="GO:0051287">
    <property type="term" value="F:NAD binding"/>
    <property type="evidence" value="ECO:0007669"/>
    <property type="project" value="InterPro"/>
</dbReference>
<dbReference type="RefSeq" id="WP_107977822.1">
    <property type="nucleotide sequence ID" value="NZ_BMEZ01000022.1"/>
</dbReference>
<dbReference type="OrthoDB" id="7374922at2"/>